<proteinExistence type="predicted"/>
<comment type="caution">
    <text evidence="1">The sequence shown here is derived from an EMBL/GenBank/DDBJ whole genome shotgun (WGS) entry which is preliminary data.</text>
</comment>
<accession>A0A5C6DDX5</accession>
<dbReference type="Proteomes" id="UP000319143">
    <property type="component" value="Unassembled WGS sequence"/>
</dbReference>
<organism evidence="1 2">
    <name type="scientific">Novipirellula artificiosorum</name>
    <dbReference type="NCBI Taxonomy" id="2528016"/>
    <lineage>
        <taxon>Bacteria</taxon>
        <taxon>Pseudomonadati</taxon>
        <taxon>Planctomycetota</taxon>
        <taxon>Planctomycetia</taxon>
        <taxon>Pirellulales</taxon>
        <taxon>Pirellulaceae</taxon>
        <taxon>Novipirellula</taxon>
    </lineage>
</organism>
<sequence length="111" mass="12624">MNPPVQSDPRSAATLDFDFGQILRARSGFDRNRKDLLANRFHQATRWLLVQLDHQVVLAGWNAVDLQHSVFAEFDVMVRLCTKPWGEVVTLQHGLINHLIGSNVLRFSVFG</sequence>
<dbReference type="AlphaFoldDB" id="A0A5C6DDX5"/>
<evidence type="ECO:0000313" key="2">
    <source>
        <dbReference type="Proteomes" id="UP000319143"/>
    </source>
</evidence>
<dbReference type="RefSeq" id="WP_146529364.1">
    <property type="nucleotide sequence ID" value="NZ_SJPV01000009.1"/>
</dbReference>
<evidence type="ECO:0000313" key="1">
    <source>
        <dbReference type="EMBL" id="TWU33911.1"/>
    </source>
</evidence>
<name>A0A5C6DDX5_9BACT</name>
<protein>
    <submittedName>
        <fullName evidence="1">Uncharacterized protein</fullName>
    </submittedName>
</protein>
<gene>
    <name evidence="1" type="ORF">Poly41_49110</name>
</gene>
<reference evidence="1 2" key="1">
    <citation type="submission" date="2019-02" db="EMBL/GenBank/DDBJ databases">
        <title>Deep-cultivation of Planctomycetes and their phenomic and genomic characterization uncovers novel biology.</title>
        <authorList>
            <person name="Wiegand S."/>
            <person name="Jogler M."/>
            <person name="Boedeker C."/>
            <person name="Pinto D."/>
            <person name="Vollmers J."/>
            <person name="Rivas-Marin E."/>
            <person name="Kohn T."/>
            <person name="Peeters S.H."/>
            <person name="Heuer A."/>
            <person name="Rast P."/>
            <person name="Oberbeckmann S."/>
            <person name="Bunk B."/>
            <person name="Jeske O."/>
            <person name="Meyerdierks A."/>
            <person name="Storesund J.E."/>
            <person name="Kallscheuer N."/>
            <person name="Luecker S."/>
            <person name="Lage O.M."/>
            <person name="Pohl T."/>
            <person name="Merkel B.J."/>
            <person name="Hornburger P."/>
            <person name="Mueller R.-W."/>
            <person name="Bruemmer F."/>
            <person name="Labrenz M."/>
            <person name="Spormann A.M."/>
            <person name="Op Den Camp H."/>
            <person name="Overmann J."/>
            <person name="Amann R."/>
            <person name="Jetten M.S.M."/>
            <person name="Mascher T."/>
            <person name="Medema M.H."/>
            <person name="Devos D.P."/>
            <person name="Kaster A.-K."/>
            <person name="Ovreas L."/>
            <person name="Rohde M."/>
            <person name="Galperin M.Y."/>
            <person name="Jogler C."/>
        </authorList>
    </citation>
    <scope>NUCLEOTIDE SEQUENCE [LARGE SCALE GENOMIC DNA]</scope>
    <source>
        <strain evidence="1 2">Poly41</strain>
    </source>
</reference>
<dbReference type="EMBL" id="SJPV01000009">
    <property type="protein sequence ID" value="TWU33911.1"/>
    <property type="molecule type" value="Genomic_DNA"/>
</dbReference>
<keyword evidence="2" id="KW-1185">Reference proteome</keyword>